<evidence type="ECO:0000256" key="3">
    <source>
        <dbReference type="ARBA" id="ARBA00022832"/>
    </source>
</evidence>
<keyword evidence="7" id="KW-0456">Lyase</keyword>
<name>T1AB02_9ZZZZ</name>
<dbReference type="Gene3D" id="3.40.50.720">
    <property type="entry name" value="NAD(P)-binding Rossmann-like Domain"/>
    <property type="match status" value="1"/>
</dbReference>
<keyword evidence="8" id="KW-0511">Multifunctional enzyme</keyword>
<sequence length="677" mass="74663">MHPHWTYEIDSHQLAWLAIDHPESGTNTLSRAAVLELGERIREIAAQSPRGLVIYSKKKNGFIAGADIKEFTILKNADEALQLIRAGQQVFSEIENLPFPTLVILHGFAMGGGLELALACRYRLAVRGNTHLGLPEVKLGIHPGFGGTVRSVRLLGVQSAMRIMLRGEPVQAEAALKMGLVDQLIDSENANAAARDFLLHPPAPHHPPLLASVLEYPLVRPFVARRLRGELGRHVRQEFYPAPYAIVSLWERFGNAGTPAHYEAEAHSIANLMSSPTARNLVRVFLLQDRLKGLGKKSDLGLKRVHVIGSGVMGGDIAAWCALRGYTVSLQDRESRFVEPALLRARKLFERRLRTPGAVEAAVKRLEMDLEGRNVPDADVVIEAIFENLEAKKALYASIEPRLKPKALLATNTSSIRLERLSADLDDPGRLVGIHFFNPVAKMPLVEIVQTTGTHPETVSRALSFARQIERLPVPVQSAPGFLVNRVLMPYLMEAMLAGMEGVPYEAIDEAALRFGMPMGPVELADTVGLDVALSVAKVFAQELGKPVPALLETMVQAGTLGKKTGRGFYRYRDGHPVKDRSRISLSHTDLQDRLILPLLNEVVACRREKIVDNDDLIDAGVIFGTGFAPFRGGPLQYIRETGPQSIYERLQSFEERLGARFRPDSGWQELLPIPTV</sequence>
<dbReference type="PANTHER" id="PTHR43612:SF3">
    <property type="entry name" value="TRIFUNCTIONAL ENZYME SUBUNIT ALPHA, MITOCHONDRIAL"/>
    <property type="match status" value="1"/>
</dbReference>
<dbReference type="SUPFAM" id="SSF51735">
    <property type="entry name" value="NAD(P)-binding Rossmann-fold domains"/>
    <property type="match status" value="1"/>
</dbReference>
<comment type="pathway">
    <text evidence="1">Lipid metabolism; fatty acid beta-oxidation.</text>
</comment>
<evidence type="ECO:0000256" key="6">
    <source>
        <dbReference type="ARBA" id="ARBA00023098"/>
    </source>
</evidence>
<dbReference type="Pfam" id="PF02737">
    <property type="entry name" value="3HCDH_N"/>
    <property type="match status" value="1"/>
</dbReference>
<dbReference type="PANTHER" id="PTHR43612">
    <property type="entry name" value="TRIFUNCTIONAL ENZYME SUBUNIT ALPHA"/>
    <property type="match status" value="1"/>
</dbReference>
<evidence type="ECO:0000256" key="4">
    <source>
        <dbReference type="ARBA" id="ARBA00023002"/>
    </source>
</evidence>
<dbReference type="InterPro" id="IPR008927">
    <property type="entry name" value="6-PGluconate_DH-like_C_sf"/>
</dbReference>
<gene>
    <name evidence="11" type="ORF">B1B_08600</name>
</gene>
<dbReference type="GO" id="GO:0004300">
    <property type="term" value="F:enoyl-CoA hydratase activity"/>
    <property type="evidence" value="ECO:0007669"/>
    <property type="project" value="TreeGrafter"/>
</dbReference>
<evidence type="ECO:0000256" key="8">
    <source>
        <dbReference type="ARBA" id="ARBA00023268"/>
    </source>
</evidence>
<comment type="caution">
    <text evidence="11">The sequence shown here is derived from an EMBL/GenBank/DDBJ whole genome shotgun (WGS) entry which is preliminary data.</text>
</comment>
<keyword evidence="3" id="KW-0276">Fatty acid metabolism</keyword>
<dbReference type="InterPro" id="IPR001753">
    <property type="entry name" value="Enoyl-CoA_hydra/iso"/>
</dbReference>
<reference evidence="11" key="1">
    <citation type="submission" date="2013-08" db="EMBL/GenBank/DDBJ databases">
        <authorList>
            <person name="Mendez C."/>
            <person name="Richter M."/>
            <person name="Ferrer M."/>
            <person name="Sanchez J."/>
        </authorList>
    </citation>
    <scope>NUCLEOTIDE SEQUENCE</scope>
</reference>
<dbReference type="GO" id="GO:0006635">
    <property type="term" value="P:fatty acid beta-oxidation"/>
    <property type="evidence" value="ECO:0007669"/>
    <property type="project" value="UniProtKB-UniPathway"/>
</dbReference>
<dbReference type="Pfam" id="PF00378">
    <property type="entry name" value="ECH_1"/>
    <property type="match status" value="1"/>
</dbReference>
<evidence type="ECO:0000259" key="10">
    <source>
        <dbReference type="Pfam" id="PF02737"/>
    </source>
</evidence>
<evidence type="ECO:0000256" key="7">
    <source>
        <dbReference type="ARBA" id="ARBA00023239"/>
    </source>
</evidence>
<dbReference type="InterPro" id="IPR050136">
    <property type="entry name" value="FA_oxidation_alpha_subunit"/>
</dbReference>
<dbReference type="AlphaFoldDB" id="T1AB02"/>
<accession>T1AB02</accession>
<dbReference type="EMBL" id="AUZY01005624">
    <property type="protein sequence ID" value="EQD57906.1"/>
    <property type="molecule type" value="Genomic_DNA"/>
</dbReference>
<organism evidence="11">
    <name type="scientific">mine drainage metagenome</name>
    <dbReference type="NCBI Taxonomy" id="410659"/>
    <lineage>
        <taxon>unclassified sequences</taxon>
        <taxon>metagenomes</taxon>
        <taxon>ecological metagenomes</taxon>
    </lineage>
</organism>
<dbReference type="CDD" id="cd06558">
    <property type="entry name" value="crotonase-like"/>
    <property type="match status" value="1"/>
</dbReference>
<protein>
    <submittedName>
        <fullName evidence="11">Multifunctional fatty acid oxidation complex subunit alpha</fullName>
    </submittedName>
</protein>
<evidence type="ECO:0000256" key="5">
    <source>
        <dbReference type="ARBA" id="ARBA00023027"/>
    </source>
</evidence>
<dbReference type="Gene3D" id="3.90.226.10">
    <property type="entry name" value="2-enoyl-CoA Hydratase, Chain A, domain 1"/>
    <property type="match status" value="1"/>
</dbReference>
<dbReference type="InterPro" id="IPR036291">
    <property type="entry name" value="NAD(P)-bd_dom_sf"/>
</dbReference>
<evidence type="ECO:0000259" key="9">
    <source>
        <dbReference type="Pfam" id="PF00725"/>
    </source>
</evidence>
<evidence type="ECO:0000256" key="1">
    <source>
        <dbReference type="ARBA" id="ARBA00005005"/>
    </source>
</evidence>
<dbReference type="Pfam" id="PF00725">
    <property type="entry name" value="3HCDH"/>
    <property type="match status" value="1"/>
</dbReference>
<dbReference type="UniPathway" id="UPA00659"/>
<dbReference type="GO" id="GO:0070403">
    <property type="term" value="F:NAD+ binding"/>
    <property type="evidence" value="ECO:0007669"/>
    <property type="project" value="InterPro"/>
</dbReference>
<dbReference type="Gene3D" id="1.10.1040.50">
    <property type="match status" value="1"/>
</dbReference>
<feature type="domain" description="3-hydroxyacyl-CoA dehydrogenase NAD binding" evidence="10">
    <location>
        <begin position="305"/>
        <end position="477"/>
    </location>
</feature>
<dbReference type="InterPro" id="IPR029045">
    <property type="entry name" value="ClpP/crotonase-like_dom_sf"/>
</dbReference>
<dbReference type="SUPFAM" id="SSF52096">
    <property type="entry name" value="ClpP/crotonase"/>
    <property type="match status" value="1"/>
</dbReference>
<dbReference type="SUPFAM" id="SSF48179">
    <property type="entry name" value="6-phosphogluconate dehydrogenase C-terminal domain-like"/>
    <property type="match status" value="2"/>
</dbReference>
<reference evidence="11" key="2">
    <citation type="journal article" date="2014" name="ISME J.">
        <title>Microbial stratification in low pH oxic and suboxic macroscopic growths along an acid mine drainage.</title>
        <authorList>
            <person name="Mendez-Garcia C."/>
            <person name="Mesa V."/>
            <person name="Sprenger R.R."/>
            <person name="Richter M."/>
            <person name="Diez M.S."/>
            <person name="Solano J."/>
            <person name="Bargiela R."/>
            <person name="Golyshina O.V."/>
            <person name="Manteca A."/>
            <person name="Ramos J.L."/>
            <person name="Gallego J.R."/>
            <person name="Llorente I."/>
            <person name="Martins Dos Santos V.A."/>
            <person name="Jensen O.N."/>
            <person name="Pelaez A.I."/>
            <person name="Sanchez J."/>
            <person name="Ferrer M."/>
        </authorList>
    </citation>
    <scope>NUCLEOTIDE SEQUENCE</scope>
</reference>
<keyword evidence="6" id="KW-0443">Lipid metabolism</keyword>
<dbReference type="InterPro" id="IPR006108">
    <property type="entry name" value="3HC_DH_C"/>
</dbReference>
<comment type="similarity">
    <text evidence="2">In the central section; belongs to the 3-hydroxyacyl-CoA dehydrogenase family.</text>
</comment>
<feature type="domain" description="3-hydroxyacyl-CoA dehydrogenase C-terminal" evidence="9">
    <location>
        <begin position="481"/>
        <end position="572"/>
    </location>
</feature>
<evidence type="ECO:0000313" key="11">
    <source>
        <dbReference type="EMBL" id="EQD57906.1"/>
    </source>
</evidence>
<evidence type="ECO:0000256" key="2">
    <source>
        <dbReference type="ARBA" id="ARBA00007005"/>
    </source>
</evidence>
<keyword evidence="4" id="KW-0560">Oxidoreductase</keyword>
<proteinExistence type="inferred from homology"/>
<keyword evidence="5" id="KW-0520">NAD</keyword>
<dbReference type="InterPro" id="IPR006176">
    <property type="entry name" value="3-OHacyl-CoA_DH_NAD-bd"/>
</dbReference>
<dbReference type="GO" id="GO:0016509">
    <property type="term" value="F:long-chain (3S)-3-hydroxyacyl-CoA dehydrogenase (NAD+) activity"/>
    <property type="evidence" value="ECO:0007669"/>
    <property type="project" value="TreeGrafter"/>
</dbReference>